<dbReference type="PANTHER" id="PTHR21512:SF5">
    <property type="entry name" value="TRAFFICKING PROTEIN PARTICLE COMPLEX SUBUNIT 9"/>
    <property type="match status" value="1"/>
</dbReference>
<dbReference type="GeneID" id="17323442"/>
<dbReference type="KEGG" id="ccp:CHC_T00004042001"/>
<accession>R7QER2</accession>
<dbReference type="OrthoDB" id="27962at2759"/>
<dbReference type="Gramene" id="CDF35915">
    <property type="protein sequence ID" value="CDF35915"/>
    <property type="gene ID" value="CHC_T00004042001"/>
</dbReference>
<protein>
    <submittedName>
        <fullName evidence="2">Uncharacterized protein</fullName>
    </submittedName>
</protein>
<feature type="compositionally biased region" description="Polar residues" evidence="1">
    <location>
        <begin position="955"/>
        <end position="968"/>
    </location>
</feature>
<keyword evidence="3" id="KW-1185">Reference proteome</keyword>
<dbReference type="EMBL" id="HG001750">
    <property type="protein sequence ID" value="CDF35915.1"/>
    <property type="molecule type" value="Genomic_DNA"/>
</dbReference>
<evidence type="ECO:0000256" key="1">
    <source>
        <dbReference type="SAM" id="MobiDB-lite"/>
    </source>
</evidence>
<sequence length="1037" mass="112220">MGSPGEAIAKYNSAIEKAKANSDRLWLAGAMEGWSAAHVLNHVGSGGSVSDPLLSDRLIEHYTEIYKLYQKKRVAEPEAAAALRLAEFLGRWTNRRKDALDAAGHAATVGEGLRLQKRAVLWQALARFSDWMGCRRKAALYLYRLGHLNASQSIWSSAVTLMIASERQLTKGAKKPWASLNRRVLLTAAQHAEEAGDLHTTARLRVEALVVAPQGTTERSEDDKKLLEALSTVQVPAHLPAATHVVRLGDISALQLQGLTIRARKAESGVSESTPISKDGPFIYNPFEAKKRAKAEAVARRAVTWVRGEPAQVGVRLLNQICADLVVDVIAVILVSAPSTRDGEMEKSTVECSLDSVEGSSSTQDPSNESAAHRRRVRTALRKTSKIAKSVQESFVLPSKGSQSGNLKKITVIPKRSGPLHVDGLLIRLFKGALVVLRKERDQEAPPVNVVASLPQIRLSSYSVDGGTLQNISSQAPLTVYRGERRRFRMDIEKTGNEPITWMRVKVLSSDPEALEISGNDFESEGILDGLESQGASKSFSVQVLGKRGSLKAKGSFPYDEGSSSSRSAVVSVNVEYEGSESSGMVRESKAYVKMAVLTAIEVHRINVCNYRRDCSELRANGPPELSMYVEVRNYVSAPATVSLAPFDRLCPQSSGSPSRRGKGMGTFADQECLVEDGASARLICNLAVESIKPLLVKLRGSRPSESAERTPFCIRWNYSALGRHGFVTIDMKELSEAVARCGTHGLNQHGPVADLPSCIPCVAQTEIAISVESHSNEALTANTHARGSAVPGKAFCQTKIHVWNKGDTKLPLQSVLDIGVVQNDGHGDVQEASRVIVVGATERVFIGALASRSGSFEHTLRVRVPSIGTYQIRAILYDDALQKRGGKSPISFFTSKRQDFLVMPGKTTRTESHLSKTASLGIVLASDNNTATRDPLSQMSRNNETGPSGRDLNPSGSFSRSPKNSSGLKKVAPSRSALTAEGKIAPIIIQPKTVDTYPTISPQRRPFVLGFCSMSLTGVQETSAIGRNEDFVSSPL</sequence>
<organism evidence="2 3">
    <name type="scientific">Chondrus crispus</name>
    <name type="common">Carrageen Irish moss</name>
    <name type="synonym">Polymorpha crispa</name>
    <dbReference type="NCBI Taxonomy" id="2769"/>
    <lineage>
        <taxon>Eukaryota</taxon>
        <taxon>Rhodophyta</taxon>
        <taxon>Florideophyceae</taxon>
        <taxon>Rhodymeniophycidae</taxon>
        <taxon>Gigartinales</taxon>
        <taxon>Gigartinaceae</taxon>
        <taxon>Chondrus</taxon>
    </lineage>
</organism>
<gene>
    <name evidence="2" type="ORF">CHC_T00004042001</name>
</gene>
<reference evidence="3" key="1">
    <citation type="journal article" date="2013" name="Proc. Natl. Acad. Sci. U.S.A.">
        <title>Genome structure and metabolic features in the red seaweed Chondrus crispus shed light on evolution of the Archaeplastida.</title>
        <authorList>
            <person name="Collen J."/>
            <person name="Porcel B."/>
            <person name="Carre W."/>
            <person name="Ball S.G."/>
            <person name="Chaparro C."/>
            <person name="Tonon T."/>
            <person name="Barbeyron T."/>
            <person name="Michel G."/>
            <person name="Noel B."/>
            <person name="Valentin K."/>
            <person name="Elias M."/>
            <person name="Artiguenave F."/>
            <person name="Arun A."/>
            <person name="Aury J.M."/>
            <person name="Barbosa-Neto J.F."/>
            <person name="Bothwell J.H."/>
            <person name="Bouget F.Y."/>
            <person name="Brillet L."/>
            <person name="Cabello-Hurtado F."/>
            <person name="Capella-Gutierrez S."/>
            <person name="Charrier B."/>
            <person name="Cladiere L."/>
            <person name="Cock J.M."/>
            <person name="Coelho S.M."/>
            <person name="Colleoni C."/>
            <person name="Czjzek M."/>
            <person name="Da Silva C."/>
            <person name="Delage L."/>
            <person name="Denoeud F."/>
            <person name="Deschamps P."/>
            <person name="Dittami S.M."/>
            <person name="Gabaldon T."/>
            <person name="Gachon C.M."/>
            <person name="Groisillier A."/>
            <person name="Herve C."/>
            <person name="Jabbari K."/>
            <person name="Katinka M."/>
            <person name="Kloareg B."/>
            <person name="Kowalczyk N."/>
            <person name="Labadie K."/>
            <person name="Leblanc C."/>
            <person name="Lopez P.J."/>
            <person name="McLachlan D.H."/>
            <person name="Meslet-Cladiere L."/>
            <person name="Moustafa A."/>
            <person name="Nehr Z."/>
            <person name="Nyvall Collen P."/>
            <person name="Panaud O."/>
            <person name="Partensky F."/>
            <person name="Poulain J."/>
            <person name="Rensing S.A."/>
            <person name="Rousvoal S."/>
            <person name="Samson G."/>
            <person name="Symeonidi A."/>
            <person name="Weissenbach J."/>
            <person name="Zambounis A."/>
            <person name="Wincker P."/>
            <person name="Boyen C."/>
        </authorList>
    </citation>
    <scope>NUCLEOTIDE SEQUENCE [LARGE SCALE GENOMIC DNA]</scope>
    <source>
        <strain evidence="3">cv. Stackhouse</strain>
    </source>
</reference>
<feature type="region of interest" description="Disordered" evidence="1">
    <location>
        <begin position="353"/>
        <end position="375"/>
    </location>
</feature>
<dbReference type="Proteomes" id="UP000012073">
    <property type="component" value="Unassembled WGS sequence"/>
</dbReference>
<name>R7QER2_CHOCR</name>
<dbReference type="PANTHER" id="PTHR21512">
    <property type="entry name" value="TRAFFICKING PROTEIN PARTICLE COMPLEX SUBUNIT 9"/>
    <property type="match status" value="1"/>
</dbReference>
<dbReference type="AlphaFoldDB" id="R7QER2"/>
<feature type="compositionally biased region" description="Polar residues" evidence="1">
    <location>
        <begin position="358"/>
        <end position="370"/>
    </location>
</feature>
<proteinExistence type="predicted"/>
<dbReference type="STRING" id="2769.R7QER2"/>
<feature type="compositionally biased region" description="Polar residues" evidence="1">
    <location>
        <begin position="931"/>
        <end position="947"/>
    </location>
</feature>
<evidence type="ECO:0000313" key="3">
    <source>
        <dbReference type="Proteomes" id="UP000012073"/>
    </source>
</evidence>
<feature type="region of interest" description="Disordered" evidence="1">
    <location>
        <begin position="931"/>
        <end position="976"/>
    </location>
</feature>
<dbReference type="InterPro" id="IPR013935">
    <property type="entry name" value="Trs120_TRAPPC9"/>
</dbReference>
<evidence type="ECO:0000313" key="2">
    <source>
        <dbReference type="EMBL" id="CDF35915.1"/>
    </source>
</evidence>
<dbReference type="RefSeq" id="XP_005715734.1">
    <property type="nucleotide sequence ID" value="XM_005715677.1"/>
</dbReference>
<dbReference type="GO" id="GO:0005802">
    <property type="term" value="C:trans-Golgi network"/>
    <property type="evidence" value="ECO:0007669"/>
    <property type="project" value="TreeGrafter"/>
</dbReference>